<accession>A0A197JI62</accession>
<gene>
    <name evidence="2" type="ORF">K457DRAFT_141776</name>
</gene>
<dbReference type="AlphaFoldDB" id="A0A197JI62"/>
<evidence type="ECO:0008006" key="4">
    <source>
        <dbReference type="Google" id="ProtNLM"/>
    </source>
</evidence>
<evidence type="ECO:0000313" key="3">
    <source>
        <dbReference type="Proteomes" id="UP000078512"/>
    </source>
</evidence>
<dbReference type="EMBL" id="KV442090">
    <property type="protein sequence ID" value="OAQ24673.1"/>
    <property type="molecule type" value="Genomic_DNA"/>
</dbReference>
<sequence length="110" mass="11910">MSTPTEVGQHPGSSFATSPEHNTLTIEKQPTVSAGNSLLASPPLELLELFNSYLSDPLDLLRFSYTCHEVFSHITLTGTFITGVGSHLKIINLSLKDGLETIGMDTNSFM</sequence>
<keyword evidence="3" id="KW-1185">Reference proteome</keyword>
<feature type="region of interest" description="Disordered" evidence="1">
    <location>
        <begin position="1"/>
        <end position="28"/>
    </location>
</feature>
<name>A0A197JI62_9FUNG</name>
<protein>
    <recommendedName>
        <fullName evidence="4">F-box domain-containing protein</fullName>
    </recommendedName>
</protein>
<evidence type="ECO:0000313" key="2">
    <source>
        <dbReference type="EMBL" id="OAQ24673.1"/>
    </source>
</evidence>
<proteinExistence type="predicted"/>
<reference evidence="2 3" key="1">
    <citation type="submission" date="2016-05" db="EMBL/GenBank/DDBJ databases">
        <title>Genome sequencing reveals origins of a unique bacterial endosymbiosis in the earliest lineages of terrestrial Fungi.</title>
        <authorList>
            <consortium name="DOE Joint Genome Institute"/>
            <person name="Uehling J."/>
            <person name="Gryganskyi A."/>
            <person name="Hameed K."/>
            <person name="Tschaplinski T."/>
            <person name="Misztal P."/>
            <person name="Wu S."/>
            <person name="Desiro A."/>
            <person name="Vande Pol N."/>
            <person name="Du Z.-Y."/>
            <person name="Zienkiewicz A."/>
            <person name="Zienkiewicz K."/>
            <person name="Morin E."/>
            <person name="Tisserant E."/>
            <person name="Splivallo R."/>
            <person name="Hainaut M."/>
            <person name="Henrissat B."/>
            <person name="Ohm R."/>
            <person name="Kuo A."/>
            <person name="Yan J."/>
            <person name="Lipzen A."/>
            <person name="Nolan M."/>
            <person name="Labutti K."/>
            <person name="Barry K."/>
            <person name="Goldstein A."/>
            <person name="Labbe J."/>
            <person name="Schadt C."/>
            <person name="Tuskan G."/>
            <person name="Grigoriev I."/>
            <person name="Martin F."/>
            <person name="Vilgalys R."/>
            <person name="Bonito G."/>
        </authorList>
    </citation>
    <scope>NUCLEOTIDE SEQUENCE [LARGE SCALE GENOMIC DNA]</scope>
    <source>
        <strain evidence="2 3">AG-77</strain>
    </source>
</reference>
<evidence type="ECO:0000256" key="1">
    <source>
        <dbReference type="SAM" id="MobiDB-lite"/>
    </source>
</evidence>
<dbReference type="Proteomes" id="UP000078512">
    <property type="component" value="Unassembled WGS sequence"/>
</dbReference>
<organism evidence="2 3">
    <name type="scientific">Linnemannia elongata AG-77</name>
    <dbReference type="NCBI Taxonomy" id="1314771"/>
    <lineage>
        <taxon>Eukaryota</taxon>
        <taxon>Fungi</taxon>
        <taxon>Fungi incertae sedis</taxon>
        <taxon>Mucoromycota</taxon>
        <taxon>Mortierellomycotina</taxon>
        <taxon>Mortierellomycetes</taxon>
        <taxon>Mortierellales</taxon>
        <taxon>Mortierellaceae</taxon>
        <taxon>Linnemannia</taxon>
    </lineage>
</organism>